<gene>
    <name evidence="2" type="ORF">RRG08_045510</name>
</gene>
<sequence length="82" mass="9218">MSISRMTLHSKPERKHKRPRPNVTWRAAAECVAAAIDITWDTHCESVTRVRAVIKSSAVEELCCCSACQPAMWVISTYQKGQ</sequence>
<organism evidence="2 3">
    <name type="scientific">Elysia crispata</name>
    <name type="common">lettuce slug</name>
    <dbReference type="NCBI Taxonomy" id="231223"/>
    <lineage>
        <taxon>Eukaryota</taxon>
        <taxon>Metazoa</taxon>
        <taxon>Spiralia</taxon>
        <taxon>Lophotrochozoa</taxon>
        <taxon>Mollusca</taxon>
        <taxon>Gastropoda</taxon>
        <taxon>Heterobranchia</taxon>
        <taxon>Euthyneura</taxon>
        <taxon>Panpulmonata</taxon>
        <taxon>Sacoglossa</taxon>
        <taxon>Placobranchoidea</taxon>
        <taxon>Plakobranchidae</taxon>
        <taxon>Elysia</taxon>
    </lineage>
</organism>
<proteinExistence type="predicted"/>
<feature type="region of interest" description="Disordered" evidence="1">
    <location>
        <begin position="1"/>
        <end position="22"/>
    </location>
</feature>
<reference evidence="2" key="1">
    <citation type="journal article" date="2023" name="G3 (Bethesda)">
        <title>A reference genome for the long-term kleptoplast-retaining sea slug Elysia crispata morphotype clarki.</title>
        <authorList>
            <person name="Eastman K.E."/>
            <person name="Pendleton A.L."/>
            <person name="Shaikh M.A."/>
            <person name="Suttiyut T."/>
            <person name="Ogas R."/>
            <person name="Tomko P."/>
            <person name="Gavelis G."/>
            <person name="Widhalm J.R."/>
            <person name="Wisecaver J.H."/>
        </authorList>
    </citation>
    <scope>NUCLEOTIDE SEQUENCE</scope>
    <source>
        <strain evidence="2">ECLA1</strain>
    </source>
</reference>
<dbReference type="AlphaFoldDB" id="A0AAE1ADW8"/>
<keyword evidence="3" id="KW-1185">Reference proteome</keyword>
<evidence type="ECO:0000256" key="1">
    <source>
        <dbReference type="SAM" id="MobiDB-lite"/>
    </source>
</evidence>
<name>A0AAE1ADW8_9GAST</name>
<dbReference type="Proteomes" id="UP001283361">
    <property type="component" value="Unassembled WGS sequence"/>
</dbReference>
<evidence type="ECO:0000313" key="2">
    <source>
        <dbReference type="EMBL" id="KAK3786124.1"/>
    </source>
</evidence>
<protein>
    <submittedName>
        <fullName evidence="2">Uncharacterized protein</fullName>
    </submittedName>
</protein>
<evidence type="ECO:0000313" key="3">
    <source>
        <dbReference type="Proteomes" id="UP001283361"/>
    </source>
</evidence>
<dbReference type="EMBL" id="JAWDGP010002014">
    <property type="protein sequence ID" value="KAK3786124.1"/>
    <property type="molecule type" value="Genomic_DNA"/>
</dbReference>
<accession>A0AAE1ADW8</accession>
<comment type="caution">
    <text evidence="2">The sequence shown here is derived from an EMBL/GenBank/DDBJ whole genome shotgun (WGS) entry which is preliminary data.</text>
</comment>